<dbReference type="Gene3D" id="3.90.1150.10">
    <property type="entry name" value="Aspartate Aminotransferase, domain 1"/>
    <property type="match status" value="1"/>
</dbReference>
<evidence type="ECO:0000256" key="6">
    <source>
        <dbReference type="ARBA" id="ARBA00023317"/>
    </source>
</evidence>
<evidence type="ECO:0000256" key="4">
    <source>
        <dbReference type="ARBA" id="ARBA00022576"/>
    </source>
</evidence>
<dbReference type="GO" id="GO:0031299">
    <property type="term" value="F:taurine-pyruvate aminotransferase activity"/>
    <property type="evidence" value="ECO:0007669"/>
    <property type="project" value="UniProtKB-EC"/>
</dbReference>
<keyword evidence="14" id="KW-1185">Reference proteome</keyword>
<dbReference type="FunFam" id="3.40.640.10:FF:000004">
    <property type="entry name" value="Acetylornithine aminotransferase"/>
    <property type="match status" value="1"/>
</dbReference>
<dbReference type="InterPro" id="IPR015424">
    <property type="entry name" value="PyrdxlP-dep_Trfase"/>
</dbReference>
<evidence type="ECO:0000256" key="1">
    <source>
        <dbReference type="ARBA" id="ARBA00001933"/>
    </source>
</evidence>
<keyword evidence="4 13" id="KW-0032">Aminotransferase</keyword>
<evidence type="ECO:0000256" key="10">
    <source>
        <dbReference type="ARBA" id="ARBA00074603"/>
    </source>
</evidence>
<dbReference type="Pfam" id="PF00202">
    <property type="entry name" value="Aminotran_3"/>
    <property type="match status" value="1"/>
</dbReference>
<evidence type="ECO:0000256" key="7">
    <source>
        <dbReference type="ARBA" id="ARBA00052998"/>
    </source>
</evidence>
<evidence type="ECO:0000256" key="12">
    <source>
        <dbReference type="RuleBase" id="RU003560"/>
    </source>
</evidence>
<dbReference type="InterPro" id="IPR015422">
    <property type="entry name" value="PyrdxlP-dep_Trfase_small"/>
</dbReference>
<dbReference type="InterPro" id="IPR015421">
    <property type="entry name" value="PyrdxlP-dep_Trfase_major"/>
</dbReference>
<dbReference type="GO" id="GO:0030170">
    <property type="term" value="F:pyridoxal phosphate binding"/>
    <property type="evidence" value="ECO:0007669"/>
    <property type="project" value="InterPro"/>
</dbReference>
<comment type="caution">
    <text evidence="13">The sequence shown here is derived from an EMBL/GenBank/DDBJ whole genome shotgun (WGS) entry which is preliminary data.</text>
</comment>
<evidence type="ECO:0000256" key="2">
    <source>
        <dbReference type="ARBA" id="ARBA00008954"/>
    </source>
</evidence>
<evidence type="ECO:0000256" key="9">
    <source>
        <dbReference type="ARBA" id="ARBA00067057"/>
    </source>
</evidence>
<dbReference type="InterPro" id="IPR005814">
    <property type="entry name" value="Aminotrans_3"/>
</dbReference>
<dbReference type="InterPro" id="IPR049704">
    <property type="entry name" value="Aminotrans_3_PPA_site"/>
</dbReference>
<dbReference type="AlphaFoldDB" id="A0A1J5MQZ4"/>
<comment type="cofactor">
    <cofactor evidence="1">
        <name>pyridoxal 5'-phosphate</name>
        <dbReference type="ChEBI" id="CHEBI:597326"/>
    </cofactor>
</comment>
<evidence type="ECO:0000256" key="5">
    <source>
        <dbReference type="ARBA" id="ARBA00022898"/>
    </source>
</evidence>
<sequence length="439" mass="48848">MSEAYDNDRSYVLHSWSVQGKLSPKVITRGDGVFFWDENGKRYYDLGAQLVNLNIGHQHPKVVQAIKDQADKLSYVAPQFAEEMRGKLAKRIIELLPEEFGKCFFTLGGADSNENAIKIARAFTGKNKIITRFRSYHGATYGAIALTGDPRRPPVEPAMPGVIHCFDPYCYRCTFGQKPESCGMQCAEHIREIIQYETPETVAAVMMESVTGSNGILVPPKGYMERVREICDEFGILLICDEVMTGFGRTGKWFGFQNFDIVPDIVTMAKGVNSGYVPLGVVAVQKKIADFFDDAMLYCGLTYSGHPVSCAAALACLDAYEEEGHIDNAARLAPVQAELLEGLKAKHPLVGDVRSIGLFSVMEMVKDRETREPLSPWNGAPGLMAEISRRFDEKGLSVFVRWNYIFLTPPVIITEEQLRDAIALMDECLTEAEKVILDV</sequence>
<dbReference type="EC" id="2.6.1.77" evidence="9"/>
<keyword evidence="5 12" id="KW-0663">Pyridoxal phosphate</keyword>
<keyword evidence="6 13" id="KW-0670">Pyruvate</keyword>
<evidence type="ECO:0000256" key="8">
    <source>
        <dbReference type="ARBA" id="ARBA00060602"/>
    </source>
</evidence>
<dbReference type="Proteomes" id="UP000181901">
    <property type="component" value="Unassembled WGS sequence"/>
</dbReference>
<dbReference type="Gene3D" id="3.40.640.10">
    <property type="entry name" value="Type I PLP-dependent aspartate aminotransferase-like (Major domain)"/>
    <property type="match status" value="1"/>
</dbReference>
<organism evidence="13 14">
    <name type="scientific">Pseudodesulfovibrio hydrargyri</name>
    <dbReference type="NCBI Taxonomy" id="2125990"/>
    <lineage>
        <taxon>Bacteria</taxon>
        <taxon>Pseudomonadati</taxon>
        <taxon>Thermodesulfobacteriota</taxon>
        <taxon>Desulfovibrionia</taxon>
        <taxon>Desulfovibrionales</taxon>
        <taxon>Desulfovibrionaceae</taxon>
    </lineage>
</organism>
<comment type="pathway">
    <text evidence="8">Organosulfur degradation; alkanesulfonate degradation.</text>
</comment>
<dbReference type="GO" id="GO:0005829">
    <property type="term" value="C:cytosol"/>
    <property type="evidence" value="ECO:0007669"/>
    <property type="project" value="TreeGrafter"/>
</dbReference>
<dbReference type="RefSeq" id="WP_071544577.1">
    <property type="nucleotide sequence ID" value="NZ_LKAQ01000004.1"/>
</dbReference>
<evidence type="ECO:0000313" key="13">
    <source>
        <dbReference type="EMBL" id="OIQ49022.1"/>
    </source>
</evidence>
<dbReference type="PANTHER" id="PTHR43094:SF1">
    <property type="entry name" value="AMINOTRANSFERASE CLASS-III"/>
    <property type="match status" value="1"/>
</dbReference>
<reference evidence="13 14" key="1">
    <citation type="submission" date="2015-09" db="EMBL/GenBank/DDBJ databases">
        <title>Genome of Desulfovibrio dechloracetivorans BerOc1, a mercury methylating strain isolated from highly hydrocarbons and metals contaminated coastal sediments.</title>
        <authorList>
            <person name="Goni Urriza M."/>
            <person name="Gassie C."/>
            <person name="Bouchez O."/>
            <person name="Klopp C."/>
            <person name="Ranchou-Peyruse A."/>
            <person name="Remy G."/>
        </authorList>
    </citation>
    <scope>NUCLEOTIDE SEQUENCE [LARGE SCALE GENOMIC DNA]</scope>
    <source>
        <strain evidence="13 14">BerOc1</strain>
    </source>
</reference>
<dbReference type="PANTHER" id="PTHR43094">
    <property type="entry name" value="AMINOTRANSFERASE"/>
    <property type="match status" value="1"/>
</dbReference>
<dbReference type="OrthoDB" id="9801834at2"/>
<name>A0A1J5MQZ4_9BACT</name>
<dbReference type="CDD" id="cd00610">
    <property type="entry name" value="OAT_like"/>
    <property type="match status" value="1"/>
</dbReference>
<dbReference type="PROSITE" id="PS00600">
    <property type="entry name" value="AA_TRANSFER_CLASS_3"/>
    <property type="match status" value="1"/>
</dbReference>
<evidence type="ECO:0000256" key="11">
    <source>
        <dbReference type="ARBA" id="ARBA00078212"/>
    </source>
</evidence>
<proteinExistence type="inferred from homology"/>
<keyword evidence="13" id="KW-0808">Transferase</keyword>
<protein>
    <recommendedName>
        <fullName evidence="10">Taurine--pyruvate aminotransferase</fullName>
        <ecNumber evidence="9">2.6.1.77</ecNumber>
    </recommendedName>
    <alternativeName>
        <fullName evidence="11">Taurine:pyruvate aminotransferase</fullName>
    </alternativeName>
</protein>
<comment type="catalytic activity">
    <reaction evidence="7">
        <text>taurine + pyruvate = sulfoacetaldehyde + L-alanine</text>
        <dbReference type="Rhea" id="RHEA:10420"/>
        <dbReference type="ChEBI" id="CHEBI:15361"/>
        <dbReference type="ChEBI" id="CHEBI:57972"/>
        <dbReference type="ChEBI" id="CHEBI:58246"/>
        <dbReference type="ChEBI" id="CHEBI:507393"/>
        <dbReference type="EC" id="2.6.1.77"/>
    </reaction>
    <physiologicalReaction direction="left-to-right" evidence="7">
        <dbReference type="Rhea" id="RHEA:10421"/>
    </physiologicalReaction>
</comment>
<dbReference type="EMBL" id="LKAQ01000004">
    <property type="protein sequence ID" value="OIQ49022.1"/>
    <property type="molecule type" value="Genomic_DNA"/>
</dbReference>
<evidence type="ECO:0000313" key="14">
    <source>
        <dbReference type="Proteomes" id="UP000181901"/>
    </source>
</evidence>
<dbReference type="NCBIfam" id="NF004718">
    <property type="entry name" value="PRK06062.1"/>
    <property type="match status" value="1"/>
</dbReference>
<dbReference type="SUPFAM" id="SSF53383">
    <property type="entry name" value="PLP-dependent transferases"/>
    <property type="match status" value="1"/>
</dbReference>
<accession>A0A1J5MQZ4</accession>
<comment type="similarity">
    <text evidence="2 12">Belongs to the class-III pyridoxal-phosphate-dependent aminotransferase family.</text>
</comment>
<comment type="subunit">
    <text evidence="3">Homotetramer.</text>
</comment>
<evidence type="ECO:0000256" key="3">
    <source>
        <dbReference type="ARBA" id="ARBA00011881"/>
    </source>
</evidence>
<gene>
    <name evidence="13" type="primary">tpa</name>
    <name evidence="13" type="ORF">BerOc1_00941</name>
</gene>